<organism evidence="2 3">
    <name type="scientific">Aeoliella mucimassa</name>
    <dbReference type="NCBI Taxonomy" id="2527972"/>
    <lineage>
        <taxon>Bacteria</taxon>
        <taxon>Pseudomonadati</taxon>
        <taxon>Planctomycetota</taxon>
        <taxon>Planctomycetia</taxon>
        <taxon>Pirellulales</taxon>
        <taxon>Lacipirellulaceae</taxon>
        <taxon>Aeoliella</taxon>
    </lineage>
</organism>
<dbReference type="EMBL" id="CP036278">
    <property type="protein sequence ID" value="QDU56626.1"/>
    <property type="molecule type" value="Genomic_DNA"/>
</dbReference>
<dbReference type="PANTHER" id="PTHR30093:SF2">
    <property type="entry name" value="TYPE II SECRETION SYSTEM PROTEIN H"/>
    <property type="match status" value="1"/>
</dbReference>
<keyword evidence="3" id="KW-1185">Reference proteome</keyword>
<dbReference type="RefSeq" id="WP_145247337.1">
    <property type="nucleotide sequence ID" value="NZ_CP036278.1"/>
</dbReference>
<dbReference type="InterPro" id="IPR012902">
    <property type="entry name" value="N_methyl_site"/>
</dbReference>
<dbReference type="Gene3D" id="3.30.700.10">
    <property type="entry name" value="Glycoprotein, Type 4 Pilin"/>
    <property type="match status" value="1"/>
</dbReference>
<evidence type="ECO:0000313" key="3">
    <source>
        <dbReference type="Proteomes" id="UP000315750"/>
    </source>
</evidence>
<gene>
    <name evidence="2" type="primary">xcpT_14</name>
    <name evidence="2" type="ORF">Pan181_28360</name>
</gene>
<proteinExistence type="predicted"/>
<dbReference type="Pfam" id="PF07963">
    <property type="entry name" value="N_methyl"/>
    <property type="match status" value="1"/>
</dbReference>
<dbReference type="InterPro" id="IPR011453">
    <property type="entry name" value="DUF1559"/>
</dbReference>
<dbReference type="Pfam" id="PF07596">
    <property type="entry name" value="SBP_bac_10"/>
    <property type="match status" value="1"/>
</dbReference>
<accession>A0A518API0</accession>
<dbReference type="NCBIfam" id="TIGR02532">
    <property type="entry name" value="IV_pilin_GFxxxE"/>
    <property type="match status" value="1"/>
</dbReference>
<dbReference type="Proteomes" id="UP000315750">
    <property type="component" value="Chromosome"/>
</dbReference>
<dbReference type="InterPro" id="IPR045584">
    <property type="entry name" value="Pilin-like"/>
</dbReference>
<protein>
    <submittedName>
        <fullName evidence="2">Type II secretion system protein G</fullName>
    </submittedName>
</protein>
<feature type="domain" description="DUF1559" evidence="1">
    <location>
        <begin position="40"/>
        <end position="309"/>
    </location>
</feature>
<evidence type="ECO:0000259" key="1">
    <source>
        <dbReference type="Pfam" id="PF07596"/>
    </source>
</evidence>
<dbReference type="KEGG" id="amuc:Pan181_28360"/>
<dbReference type="OrthoDB" id="280382at2"/>
<evidence type="ECO:0000313" key="2">
    <source>
        <dbReference type="EMBL" id="QDU56626.1"/>
    </source>
</evidence>
<dbReference type="PROSITE" id="PS00409">
    <property type="entry name" value="PROKAR_NTER_METHYL"/>
    <property type="match status" value="1"/>
</dbReference>
<sequence length="331" mass="35811">MVHLSLPQRARHVRGFTLVELLVVIAIIGILVALLLPAVQAAREAARRAQCTNNLKQVGLAMHSFESARKAFPTGGIEPDQGYGYGYSWWVQLLPEFEQQSIYEKFDLHAAHVGWIGFDANPVHAALLRDVNFEFMRCPSSPLPAMVSALSDKRVMSPNYVGIAGATTHQTARNKPAGSGIGGPATGRIAEGGVLILHKGIAIRRITDGTSNTLAVAEQSDWCRDAMGNEIDCRSDCDHGFLMGPGNDGWERQFNLTIVLHRVNEKSSAAVGVPGNCGPNRPIQSTHPGGAMALRADGSVDFLEESIEPAALYELANRDDSTTYTEQVDVR</sequence>
<reference evidence="2 3" key="1">
    <citation type="submission" date="2019-02" db="EMBL/GenBank/DDBJ databases">
        <title>Deep-cultivation of Planctomycetes and their phenomic and genomic characterization uncovers novel biology.</title>
        <authorList>
            <person name="Wiegand S."/>
            <person name="Jogler M."/>
            <person name="Boedeker C."/>
            <person name="Pinto D."/>
            <person name="Vollmers J."/>
            <person name="Rivas-Marin E."/>
            <person name="Kohn T."/>
            <person name="Peeters S.H."/>
            <person name="Heuer A."/>
            <person name="Rast P."/>
            <person name="Oberbeckmann S."/>
            <person name="Bunk B."/>
            <person name="Jeske O."/>
            <person name="Meyerdierks A."/>
            <person name="Storesund J.E."/>
            <person name="Kallscheuer N."/>
            <person name="Luecker S."/>
            <person name="Lage O.M."/>
            <person name="Pohl T."/>
            <person name="Merkel B.J."/>
            <person name="Hornburger P."/>
            <person name="Mueller R.-W."/>
            <person name="Bruemmer F."/>
            <person name="Labrenz M."/>
            <person name="Spormann A.M."/>
            <person name="Op den Camp H."/>
            <person name="Overmann J."/>
            <person name="Amann R."/>
            <person name="Jetten M.S.M."/>
            <person name="Mascher T."/>
            <person name="Medema M.H."/>
            <person name="Devos D.P."/>
            <person name="Kaster A.-K."/>
            <person name="Ovreas L."/>
            <person name="Rohde M."/>
            <person name="Galperin M.Y."/>
            <person name="Jogler C."/>
        </authorList>
    </citation>
    <scope>NUCLEOTIDE SEQUENCE [LARGE SCALE GENOMIC DNA]</scope>
    <source>
        <strain evidence="2 3">Pan181</strain>
    </source>
</reference>
<name>A0A518API0_9BACT</name>
<dbReference type="SUPFAM" id="SSF54523">
    <property type="entry name" value="Pili subunits"/>
    <property type="match status" value="1"/>
</dbReference>
<dbReference type="PANTHER" id="PTHR30093">
    <property type="entry name" value="GENERAL SECRETION PATHWAY PROTEIN G"/>
    <property type="match status" value="1"/>
</dbReference>
<dbReference type="AlphaFoldDB" id="A0A518API0"/>